<keyword evidence="1" id="KW-1133">Transmembrane helix</keyword>
<evidence type="ECO:0000313" key="3">
    <source>
        <dbReference type="EMBL" id="ELY63125.1"/>
    </source>
</evidence>
<accession>L9XN11</accession>
<protein>
    <recommendedName>
        <fullName evidence="2">DUF8162 domain-containing protein</fullName>
    </recommendedName>
</protein>
<sequence>MAFAELGIIAGFAAVVLLFWSPLLAVKRLRDLFRWPTRWFVANYLLLGSGLIVGQCLSYLAVALLVAGTGPITGGDAAGIVVGVLAVNVFLPSIGVFAALRFSSANGDRTAEAAGRSGRIALAFGIVWYAVVASGTFVLGSLAIMFANLPT</sequence>
<feature type="transmembrane region" description="Helical" evidence="1">
    <location>
        <begin position="121"/>
        <end position="147"/>
    </location>
</feature>
<dbReference type="STRING" id="1227496.C489_19956"/>
<keyword evidence="1" id="KW-0812">Transmembrane</keyword>
<name>L9XN11_9EURY</name>
<feature type="transmembrane region" description="Helical" evidence="1">
    <location>
        <begin position="38"/>
        <end position="65"/>
    </location>
</feature>
<evidence type="ECO:0000256" key="1">
    <source>
        <dbReference type="SAM" id="Phobius"/>
    </source>
</evidence>
<gene>
    <name evidence="3" type="ORF">C489_19956</name>
</gene>
<evidence type="ECO:0000313" key="4">
    <source>
        <dbReference type="Proteomes" id="UP000011632"/>
    </source>
</evidence>
<keyword evidence="4" id="KW-1185">Reference proteome</keyword>
<feature type="transmembrane region" description="Helical" evidence="1">
    <location>
        <begin position="6"/>
        <end position="26"/>
    </location>
</feature>
<reference evidence="3 4" key="1">
    <citation type="journal article" date="2014" name="PLoS Genet.">
        <title>Phylogenetically driven sequencing of extremely halophilic archaea reveals strategies for static and dynamic osmo-response.</title>
        <authorList>
            <person name="Becker E.A."/>
            <person name="Seitzer P.M."/>
            <person name="Tritt A."/>
            <person name="Larsen D."/>
            <person name="Krusor M."/>
            <person name="Yao A.I."/>
            <person name="Wu D."/>
            <person name="Madern D."/>
            <person name="Eisen J.A."/>
            <person name="Darling A.E."/>
            <person name="Facciotti M.T."/>
        </authorList>
    </citation>
    <scope>NUCLEOTIDE SEQUENCE [LARGE SCALE GENOMIC DNA]</scope>
    <source>
        <strain evidence="3 4">JCM 10478</strain>
    </source>
</reference>
<comment type="caution">
    <text evidence="3">The sequence shown here is derived from an EMBL/GenBank/DDBJ whole genome shotgun (WGS) entry which is preliminary data.</text>
</comment>
<proteinExistence type="predicted"/>
<organism evidence="3 4">
    <name type="scientific">Natrinema versiforme JCM 10478</name>
    <dbReference type="NCBI Taxonomy" id="1227496"/>
    <lineage>
        <taxon>Archaea</taxon>
        <taxon>Methanobacteriati</taxon>
        <taxon>Methanobacteriota</taxon>
        <taxon>Stenosarchaea group</taxon>
        <taxon>Halobacteria</taxon>
        <taxon>Halobacteriales</taxon>
        <taxon>Natrialbaceae</taxon>
        <taxon>Natrinema</taxon>
    </lineage>
</organism>
<dbReference type="RefSeq" id="WP_006433091.1">
    <property type="nucleotide sequence ID" value="NZ_AOID01000063.1"/>
</dbReference>
<dbReference type="Pfam" id="PF26494">
    <property type="entry name" value="DUF8162"/>
    <property type="match status" value="1"/>
</dbReference>
<dbReference type="AlphaFoldDB" id="L9XN11"/>
<keyword evidence="1" id="KW-0472">Membrane</keyword>
<feature type="transmembrane region" description="Helical" evidence="1">
    <location>
        <begin position="77"/>
        <end position="100"/>
    </location>
</feature>
<dbReference type="OrthoDB" id="351183at2157"/>
<feature type="domain" description="DUF8162" evidence="2">
    <location>
        <begin position="10"/>
        <end position="145"/>
    </location>
</feature>
<dbReference type="Proteomes" id="UP000011632">
    <property type="component" value="Unassembled WGS sequence"/>
</dbReference>
<dbReference type="InterPro" id="IPR058476">
    <property type="entry name" value="DUF8162"/>
</dbReference>
<dbReference type="PATRIC" id="fig|1227496.3.peg.3998"/>
<evidence type="ECO:0000259" key="2">
    <source>
        <dbReference type="Pfam" id="PF26494"/>
    </source>
</evidence>
<dbReference type="EMBL" id="AOID01000063">
    <property type="protein sequence ID" value="ELY63125.1"/>
    <property type="molecule type" value="Genomic_DNA"/>
</dbReference>